<dbReference type="Pfam" id="PF00171">
    <property type="entry name" value="Aldedh"/>
    <property type="match status" value="1"/>
</dbReference>
<feature type="active site" evidence="5">
    <location>
        <position position="222"/>
    </location>
</feature>
<feature type="domain" description="Aldehyde dehydrogenase" evidence="7">
    <location>
        <begin position="19"/>
        <end position="450"/>
    </location>
</feature>
<dbReference type="SUPFAM" id="SSF53720">
    <property type="entry name" value="ALDH-like"/>
    <property type="match status" value="1"/>
</dbReference>
<sequence>MLKHPDTTNAATSKLAATFASQQQAARAQPYPDYRSRLHALTQLEQQFKQQLNALAAALSEDFGHRCAEESLRIELLPTLQGLAYQQRKLKRWMKPEKRHTSWLFQPASNFIQYQPKGVVGIMVPWNYPVFLTLGPLMAALAAGNRVMLKLSEDTPATNQCLQHLLAAVFPDEQVAVFSGDAKQAADFAALPFDHLLFTGSTAVGRKVMQAAAANLTPVTLELGGKSPAIIAADANLAVSAERLIFGKCANAGQTCVAPDYLWVDAQIEPALIHAMKGAFTRLYPASRLQQDYSWLCTERQRLRMRTLLQQAEQAGATIISCAEHSWQHYLNDGSGLLPLQLVLNLPEDHALWQQEIFGPILPIRSFSTIEHIFTELSTQARPLALYVFSDDKALQQRFLKHSHSGGVCLNDCLMQVAQDDLPFGGIGASGIGAYHGKEGFHTFSHAKAVHSKGWWHPGKLIYPPYNKNWLNTALRWLLRR</sequence>
<proteinExistence type="inferred from homology"/>
<dbReference type="EMBL" id="JAUHLI010000002">
    <property type="protein sequence ID" value="MEE2000478.1"/>
    <property type="molecule type" value="Genomic_DNA"/>
</dbReference>
<organism evidence="8 9">
    <name type="scientific">Alkalimonas cellulosilytica</name>
    <dbReference type="NCBI Taxonomy" id="3058395"/>
    <lineage>
        <taxon>Bacteria</taxon>
        <taxon>Pseudomonadati</taxon>
        <taxon>Pseudomonadota</taxon>
        <taxon>Gammaproteobacteria</taxon>
        <taxon>Alkalimonas</taxon>
    </lineage>
</organism>
<dbReference type="Gene3D" id="3.40.309.10">
    <property type="entry name" value="Aldehyde Dehydrogenase, Chain A, domain 2"/>
    <property type="match status" value="1"/>
</dbReference>
<dbReference type="InterPro" id="IPR016161">
    <property type="entry name" value="Ald_DH/histidinol_DH"/>
</dbReference>
<evidence type="ECO:0000256" key="1">
    <source>
        <dbReference type="ARBA" id="ARBA00009986"/>
    </source>
</evidence>
<dbReference type="RefSeq" id="WP_330127618.1">
    <property type="nucleotide sequence ID" value="NZ_JAUHLI010000002.1"/>
</dbReference>
<comment type="similarity">
    <text evidence="1 4 6">Belongs to the aldehyde dehydrogenase family.</text>
</comment>
<dbReference type="Gene3D" id="3.40.605.10">
    <property type="entry name" value="Aldehyde Dehydrogenase, Chain A, domain 1"/>
    <property type="match status" value="1"/>
</dbReference>
<keyword evidence="2 4" id="KW-0560">Oxidoreductase</keyword>
<comment type="caution">
    <text evidence="8">The sequence shown here is derived from an EMBL/GenBank/DDBJ whole genome shotgun (WGS) entry which is preliminary data.</text>
</comment>
<evidence type="ECO:0000313" key="9">
    <source>
        <dbReference type="Proteomes" id="UP001336314"/>
    </source>
</evidence>
<accession>A0ABU7J1T6</accession>
<keyword evidence="9" id="KW-1185">Reference proteome</keyword>
<evidence type="ECO:0000256" key="4">
    <source>
        <dbReference type="PIRNR" id="PIRNR036492"/>
    </source>
</evidence>
<evidence type="ECO:0000256" key="3">
    <source>
        <dbReference type="ARBA" id="ARBA00023027"/>
    </source>
</evidence>
<dbReference type="Proteomes" id="UP001336314">
    <property type="component" value="Unassembled WGS sequence"/>
</dbReference>
<dbReference type="PANTHER" id="PTHR43570:SF20">
    <property type="entry name" value="ALDEHYDE DEHYDROGENASE ALDX-RELATED"/>
    <property type="match status" value="1"/>
</dbReference>
<dbReference type="InterPro" id="IPR016162">
    <property type="entry name" value="Ald_DH_N"/>
</dbReference>
<evidence type="ECO:0000256" key="5">
    <source>
        <dbReference type="PROSITE-ProRule" id="PRU10007"/>
    </source>
</evidence>
<gene>
    <name evidence="8" type="ORF">QWY20_03365</name>
</gene>
<keyword evidence="3" id="KW-0520">NAD</keyword>
<evidence type="ECO:0000256" key="2">
    <source>
        <dbReference type="ARBA" id="ARBA00023002"/>
    </source>
</evidence>
<name>A0ABU7J1T6_9GAMM</name>
<evidence type="ECO:0000259" key="7">
    <source>
        <dbReference type="Pfam" id="PF00171"/>
    </source>
</evidence>
<dbReference type="InterPro" id="IPR016163">
    <property type="entry name" value="Ald_DH_C"/>
</dbReference>
<evidence type="ECO:0000313" key="8">
    <source>
        <dbReference type="EMBL" id="MEE2000478.1"/>
    </source>
</evidence>
<dbReference type="PROSITE" id="PS00687">
    <property type="entry name" value="ALDEHYDE_DEHYDR_GLU"/>
    <property type="match status" value="1"/>
</dbReference>
<dbReference type="InterPro" id="IPR015590">
    <property type="entry name" value="Aldehyde_DH_dom"/>
</dbReference>
<dbReference type="PANTHER" id="PTHR43570">
    <property type="entry name" value="ALDEHYDE DEHYDROGENASE"/>
    <property type="match status" value="1"/>
</dbReference>
<dbReference type="InterPro" id="IPR029510">
    <property type="entry name" value="Ald_DH_CS_GLU"/>
</dbReference>
<protein>
    <recommendedName>
        <fullName evidence="4">Aldehyde dehydrogenase</fullName>
    </recommendedName>
</protein>
<evidence type="ECO:0000256" key="6">
    <source>
        <dbReference type="RuleBase" id="RU003345"/>
    </source>
</evidence>
<dbReference type="PIRSF" id="PIRSF036492">
    <property type="entry name" value="ALDH"/>
    <property type="match status" value="1"/>
</dbReference>
<reference evidence="8 9" key="1">
    <citation type="submission" date="2023-07" db="EMBL/GenBank/DDBJ databases">
        <title>Alkalimonas sp., MEB108 novel, alkaliphilic bacterium isolated from Lonar Lake, India.</title>
        <authorList>
            <person name="Joshi A."/>
            <person name="Thite S."/>
        </authorList>
    </citation>
    <scope>NUCLEOTIDE SEQUENCE [LARGE SCALE GENOMIC DNA]</scope>
    <source>
        <strain evidence="8 9">MEB108</strain>
    </source>
</reference>
<dbReference type="InterPro" id="IPR012394">
    <property type="entry name" value="Aldehyde_DH_NAD(P)"/>
</dbReference>